<sequence>MMTLLLEQYPVAIGLFLRLFLAWLLPFLFDTHGVVPGVAYTDIDYHIFVDAANHVRQGNSPYDRHTYRYTPFLASLLAQLPHHDILSRFLFCVADALCGWIILRYRQQKREERQQHQQHSRIQEQQSAAAVSNRMLSPRLQDALWWLYNPLAINICTRGSSESFQVLLPVLVTVSIVTLDSNSISSQQQQQQKSWLLAIPAGVCHGVAVHSKLYPIIYSLSFMTYFAAPPIIRDSSTTAVLDNTATILYRLVSFFLSWAKRLLTPAPIVFFITFMLTFVGLTYLAYEWYGPISLEEGLLYHLSRVDHRHNYSMHWYWIYLGRARPDFAQNMAVIGKLLLLPQLVLLVYTSLALAPTNLGLALFVQTYLFVTQNKVITAQYLTWYLCLLPLCSDSFGTTPRLQWSLAGLALSYGIWLGSAYCLEMQGWAVHRLVWIASVVYYWANISVIAALLSSYQGGKTQQQQQQSKGTTTKSGKED</sequence>
<feature type="region of interest" description="Disordered" evidence="12">
    <location>
        <begin position="459"/>
        <end position="478"/>
    </location>
</feature>
<comment type="caution">
    <text evidence="13">The sequence shown here is derived from an EMBL/GenBank/DDBJ whole genome shotgun (WGS) entry which is preliminary data.</text>
</comment>
<dbReference type="AlphaFoldDB" id="A0A9N8HBV5"/>
<evidence type="ECO:0000256" key="12">
    <source>
        <dbReference type="SAM" id="MobiDB-lite"/>
    </source>
</evidence>
<comment type="subcellular location">
    <subcellularLocation>
        <location evidence="1 11">Endoplasmic reticulum membrane</location>
        <topology evidence="1 11">Multi-pass membrane protein</topology>
    </subcellularLocation>
</comment>
<dbReference type="EMBL" id="CAICTM010000273">
    <property type="protein sequence ID" value="CAB9506650.1"/>
    <property type="molecule type" value="Genomic_DNA"/>
</dbReference>
<keyword evidence="4 11" id="KW-0337">GPI-anchor biosynthesis</keyword>
<gene>
    <name evidence="13" type="ORF">SEMRO_274_G105380.1</name>
</gene>
<evidence type="ECO:0000313" key="13">
    <source>
        <dbReference type="EMBL" id="CAB9506650.1"/>
    </source>
</evidence>
<dbReference type="PANTHER" id="PTHR12886">
    <property type="entry name" value="PIG-M MANNOSYLTRANSFERASE"/>
    <property type="match status" value="1"/>
</dbReference>
<comment type="function">
    <text evidence="11">Catalytic subunit of the glycosylphosphatidylinositol-mannosyltransferase I complex which catalyzes the transfer of the first mannose, via an alpha-1,4 bond from a dolichol-phosphate-mannose (Dol-P-Man) to the glucosaminyl acyl phosphatidylinositol (GlcN-(acyl)PI) intermediate to generate alpha-D-Man-(1-&gt;4)-alpha-D-GlcN-(1-&gt;6)-(1-radyl,2-acyl-sn-glycero-3-phospho)-2-acyl-inositol and participates in the sixth step of the glycosylphosphatidylinositol-anchor biosynthesis.</text>
</comment>
<protein>
    <recommendedName>
        <fullName evidence="11">GPI mannosyltransferase 1</fullName>
        <ecNumber evidence="11">2.4.1.-</ecNumber>
    </recommendedName>
    <alternativeName>
        <fullName evidence="11">GPI mannosyltransferase I</fullName>
    </alternativeName>
</protein>
<keyword evidence="7 11" id="KW-0812">Transmembrane</keyword>
<comment type="caution">
    <text evidence="11">Lacks conserved residue(s) required for the propagation of feature annotation.</text>
</comment>
<evidence type="ECO:0000256" key="9">
    <source>
        <dbReference type="ARBA" id="ARBA00022989"/>
    </source>
</evidence>
<evidence type="ECO:0000256" key="4">
    <source>
        <dbReference type="ARBA" id="ARBA00022502"/>
    </source>
</evidence>
<feature type="transmembrane region" description="Helical" evidence="11">
    <location>
        <begin position="9"/>
        <end position="29"/>
    </location>
</feature>
<evidence type="ECO:0000256" key="7">
    <source>
        <dbReference type="ARBA" id="ARBA00022692"/>
    </source>
</evidence>
<feature type="transmembrane region" description="Helical" evidence="11">
    <location>
        <begin position="434"/>
        <end position="455"/>
    </location>
</feature>
<keyword evidence="6 11" id="KW-0808">Transferase</keyword>
<feature type="transmembrane region" description="Helical" evidence="11">
    <location>
        <begin position="403"/>
        <end position="422"/>
    </location>
</feature>
<evidence type="ECO:0000313" key="14">
    <source>
        <dbReference type="Proteomes" id="UP001153069"/>
    </source>
</evidence>
<dbReference type="InterPro" id="IPR007704">
    <property type="entry name" value="PIG-M"/>
</dbReference>
<dbReference type="GO" id="GO:0005789">
    <property type="term" value="C:endoplasmic reticulum membrane"/>
    <property type="evidence" value="ECO:0007669"/>
    <property type="project" value="UniProtKB-SubCell"/>
</dbReference>
<reference evidence="13" key="1">
    <citation type="submission" date="2020-06" db="EMBL/GenBank/DDBJ databases">
        <authorList>
            <consortium name="Plant Systems Biology data submission"/>
        </authorList>
    </citation>
    <scope>NUCLEOTIDE SEQUENCE</scope>
    <source>
        <strain evidence="13">D6</strain>
    </source>
</reference>
<name>A0A9N8HBV5_9STRA</name>
<evidence type="ECO:0000256" key="11">
    <source>
        <dbReference type="RuleBase" id="RU365064"/>
    </source>
</evidence>
<dbReference type="EC" id="2.4.1.-" evidence="11"/>
<keyword evidence="9 11" id="KW-1133">Transmembrane helix</keyword>
<dbReference type="GO" id="GO:0051751">
    <property type="term" value="F:alpha-1,4-mannosyltransferase activity"/>
    <property type="evidence" value="ECO:0007669"/>
    <property type="project" value="InterPro"/>
</dbReference>
<keyword evidence="5 11" id="KW-0328">Glycosyltransferase</keyword>
<evidence type="ECO:0000256" key="1">
    <source>
        <dbReference type="ARBA" id="ARBA00004477"/>
    </source>
</evidence>
<keyword evidence="14" id="KW-1185">Reference proteome</keyword>
<dbReference type="Proteomes" id="UP001153069">
    <property type="component" value="Unassembled WGS sequence"/>
</dbReference>
<dbReference type="PANTHER" id="PTHR12886:SF0">
    <property type="entry name" value="GPI MANNOSYLTRANSFERASE 1"/>
    <property type="match status" value="1"/>
</dbReference>
<feature type="transmembrane region" description="Helical" evidence="11">
    <location>
        <begin position="380"/>
        <end position="397"/>
    </location>
</feature>
<dbReference type="GO" id="GO:0006506">
    <property type="term" value="P:GPI anchor biosynthetic process"/>
    <property type="evidence" value="ECO:0007669"/>
    <property type="project" value="UniProtKB-KW"/>
</dbReference>
<keyword evidence="8 11" id="KW-0256">Endoplasmic reticulum</keyword>
<keyword evidence="10 11" id="KW-0472">Membrane</keyword>
<feature type="transmembrane region" description="Helical" evidence="11">
    <location>
        <begin position="262"/>
        <end position="286"/>
    </location>
</feature>
<evidence type="ECO:0000256" key="8">
    <source>
        <dbReference type="ARBA" id="ARBA00022824"/>
    </source>
</evidence>
<evidence type="ECO:0000256" key="2">
    <source>
        <dbReference type="ARBA" id="ARBA00004687"/>
    </source>
</evidence>
<feature type="transmembrane region" description="Helical" evidence="11">
    <location>
        <begin position="85"/>
        <end position="103"/>
    </location>
</feature>
<dbReference type="OrthoDB" id="1741594at2759"/>
<evidence type="ECO:0000256" key="10">
    <source>
        <dbReference type="ARBA" id="ARBA00023136"/>
    </source>
</evidence>
<comment type="pathway">
    <text evidence="2 11">Glycolipid biosynthesis; glycosylphosphatidylinositol-anchor biosynthesis.</text>
</comment>
<evidence type="ECO:0000256" key="3">
    <source>
        <dbReference type="ARBA" id="ARBA00011071"/>
    </source>
</evidence>
<dbReference type="Pfam" id="PF05007">
    <property type="entry name" value="Mannosyl_trans"/>
    <property type="match status" value="1"/>
</dbReference>
<dbReference type="GO" id="GO:0004376">
    <property type="term" value="F:GPI mannosyltransferase activity"/>
    <property type="evidence" value="ECO:0007669"/>
    <property type="project" value="InterPro"/>
</dbReference>
<proteinExistence type="inferred from homology"/>
<accession>A0A9N8HBV5</accession>
<organism evidence="13 14">
    <name type="scientific">Seminavis robusta</name>
    <dbReference type="NCBI Taxonomy" id="568900"/>
    <lineage>
        <taxon>Eukaryota</taxon>
        <taxon>Sar</taxon>
        <taxon>Stramenopiles</taxon>
        <taxon>Ochrophyta</taxon>
        <taxon>Bacillariophyta</taxon>
        <taxon>Bacillariophyceae</taxon>
        <taxon>Bacillariophycidae</taxon>
        <taxon>Naviculales</taxon>
        <taxon>Naviculaceae</taxon>
        <taxon>Seminavis</taxon>
    </lineage>
</organism>
<dbReference type="GO" id="GO:1990529">
    <property type="term" value="C:glycosylphosphatidylinositol-mannosyltransferase I complex"/>
    <property type="evidence" value="ECO:0007669"/>
    <property type="project" value="TreeGrafter"/>
</dbReference>
<comment type="similarity">
    <text evidence="3 11">Belongs to the PIGM family.</text>
</comment>
<evidence type="ECO:0000256" key="5">
    <source>
        <dbReference type="ARBA" id="ARBA00022676"/>
    </source>
</evidence>
<evidence type="ECO:0000256" key="6">
    <source>
        <dbReference type="ARBA" id="ARBA00022679"/>
    </source>
</evidence>